<feature type="region of interest" description="Disordered" evidence="1">
    <location>
        <begin position="1"/>
        <end position="29"/>
    </location>
</feature>
<sequence>MQEMEAPNGLHPVNPRKRRRRRRLDRPPTSARLLLDERLKGEVGVLSDDLFDDLFPGAKHDGADTPRHVAITPWLPSSVVASQTIPWTILPVRSAEKSDPSAARPHASLQIPTSALALHSFSQLLHTLAPNKTQRRDAPIQVRMHDVVPVGLDTVYVNLDTEALRKLDQVHAKFGGGFVSPSNGAGAAKGPKNRHLDVNGQAKTAHGIDGAVQENAWKAAVREALHSPTVLHTGDLLPLPLPAHPITHVPPPPAKITACEPVSQGLLLPTPISNTFDDDSEAEDTSNDAFYTADERGDSRNASPPDEESTPSLDSDFSGSDAGDLSDESDDIISLSNYRTNGMATPGSVFSSFTATSTVRGAPSSKSKVFKAHGLLQSISDELVHPRPGSEDDEEARVFVDTNTLVKVGCFSGDWVKLEASEEPSGHPLWGLGSLGAAQEEENSNWRPVRVYGLPDNMTKKVARYPVHKSEAYLSPILLANLGSPSHLRITPLVAPHMPGLPRTALQKPRLTSSSLPPSAREPSLFAALKEHFEQKRRVVKTGDLIGVSIDESLGRAVFQTSTEDDVGSDELLSNARKTPNEDTAVESSNPKVVAWFKIGNVSSKTSQPREGEEPDIWGGAATVDAASTKMEMNGSEQGKTPATIDNAWQYYLGAKRAPVAASQKVMAMGELPKPPRAIHLGLPPVAILITSTQRGIGKAAISTKACEDLGLHTFAIDAFDIVTEGGAGGGDVKTEGFLKARAERGLTCGAEFTALLIKHVDALTADRMNAALKEILADSRVLIATTTEIDKVPEGIRGLFTHELEMTAPDEGERQGILRSIIDDAGIRLSPEVDLGNVAVKTAALVAGDLVDVVDRALVSKRTRIEELAAAASKASITKADLDTAVDAARKNFADAIGAPKIPNVGWSDVGGLSHVKDAGMKKRSGILFYGPPGTGKTLLAKAIATEFSLNFFSVKGPELLNMPCVVFFDELDSVAPKRGNQGDSGGVMDRIVSQLLAELDDLLDQALLRPGRFDKMLYLGVSDTHEKQQTILEALSRKFTLHPDLSLARVSQGLPFTYTGADMYALCSDAMLKAITRQARAVDEKVAEYNKTHSPHITIAYFFDHLATEEDTAVMVTEQDFMDAHRELVPSVSADELRHYDRVRRTFEGAGKPDEKKKQPTITNGSATAAPSASSKGKGKAAAPPNEADDMLIRTENIDLNGNGNDTSGSSKGKGKAPTTSHASKSSIDIAEGGFGNAGDDDELYS</sequence>
<dbReference type="Proteomes" id="UP000076837">
    <property type="component" value="Unassembled WGS sequence"/>
</dbReference>
<gene>
    <name evidence="3" type="primary">AaPEX6</name>
    <name evidence="3" type="ORF">ST47_g1610</name>
</gene>
<feature type="compositionally biased region" description="Polar residues" evidence="1">
    <location>
        <begin position="1200"/>
        <end position="1213"/>
    </location>
</feature>
<feature type="region of interest" description="Disordered" evidence="1">
    <location>
        <begin position="1148"/>
        <end position="1248"/>
    </location>
</feature>
<evidence type="ECO:0000313" key="4">
    <source>
        <dbReference type="Proteomes" id="UP000076837"/>
    </source>
</evidence>
<dbReference type="InterPro" id="IPR003959">
    <property type="entry name" value="ATPase_AAA_core"/>
</dbReference>
<dbReference type="Pfam" id="PF23315">
    <property type="entry name" value="PEX6_4th"/>
    <property type="match status" value="1"/>
</dbReference>
<dbReference type="InterPro" id="IPR050168">
    <property type="entry name" value="AAA_ATPase_domain"/>
</dbReference>
<dbReference type="STRING" id="5454.A0A163KRQ3"/>
<feature type="compositionally biased region" description="Basic residues" evidence="1">
    <location>
        <begin position="14"/>
        <end position="24"/>
    </location>
</feature>
<comment type="caution">
    <text evidence="3">The sequence shown here is derived from an EMBL/GenBank/DDBJ whole genome shotgun (WGS) entry which is preliminary data.</text>
</comment>
<dbReference type="SMART" id="SM00382">
    <property type="entry name" value="AAA"/>
    <property type="match status" value="1"/>
</dbReference>
<feature type="compositionally biased region" description="Polar residues" evidence="1">
    <location>
        <begin position="1220"/>
        <end position="1229"/>
    </location>
</feature>
<dbReference type="GO" id="GO:0005524">
    <property type="term" value="F:ATP binding"/>
    <property type="evidence" value="ECO:0007669"/>
    <property type="project" value="InterPro"/>
</dbReference>
<name>A0A163KRQ3_DIDRA</name>
<dbReference type="InterPro" id="IPR056995">
    <property type="entry name" value="PEX6_4th_dom"/>
</dbReference>
<keyword evidence="4" id="KW-1185">Reference proteome</keyword>
<organism evidence="3 4">
    <name type="scientific">Didymella rabiei</name>
    <name type="common">Chickpea ascochyta blight fungus</name>
    <name type="synonym">Mycosphaerella rabiei</name>
    <dbReference type="NCBI Taxonomy" id="5454"/>
    <lineage>
        <taxon>Eukaryota</taxon>
        <taxon>Fungi</taxon>
        <taxon>Dikarya</taxon>
        <taxon>Ascomycota</taxon>
        <taxon>Pezizomycotina</taxon>
        <taxon>Dothideomycetes</taxon>
        <taxon>Pleosporomycetidae</taxon>
        <taxon>Pleosporales</taxon>
        <taxon>Pleosporineae</taxon>
        <taxon>Didymellaceae</taxon>
        <taxon>Ascochyta</taxon>
    </lineage>
</organism>
<dbReference type="PANTHER" id="PTHR23077">
    <property type="entry name" value="AAA-FAMILY ATPASE"/>
    <property type="match status" value="1"/>
</dbReference>
<dbReference type="Pfam" id="PF00004">
    <property type="entry name" value="AAA"/>
    <property type="match status" value="2"/>
</dbReference>
<dbReference type="GO" id="GO:0005778">
    <property type="term" value="C:peroxisomal membrane"/>
    <property type="evidence" value="ECO:0007669"/>
    <property type="project" value="TreeGrafter"/>
</dbReference>
<dbReference type="Gene3D" id="3.40.50.300">
    <property type="entry name" value="P-loop containing nucleotide triphosphate hydrolases"/>
    <property type="match status" value="3"/>
</dbReference>
<dbReference type="EMBL" id="JYNV01000076">
    <property type="protein sequence ID" value="KZM27200.1"/>
    <property type="molecule type" value="Genomic_DNA"/>
</dbReference>
<reference evidence="3 4" key="1">
    <citation type="journal article" date="2016" name="Sci. Rep.">
        <title>Draft genome sequencing and secretome analysis of fungal phytopathogen Ascochyta rabiei provides insight into the necrotrophic effector repertoire.</title>
        <authorList>
            <person name="Verma S."/>
            <person name="Gazara R.K."/>
            <person name="Nizam S."/>
            <person name="Parween S."/>
            <person name="Chattopadhyay D."/>
            <person name="Verma P.K."/>
        </authorList>
    </citation>
    <scope>NUCLEOTIDE SEQUENCE [LARGE SCALE GENOMIC DNA]</scope>
    <source>
        <strain evidence="3 4">ArDII</strain>
    </source>
</reference>
<dbReference type="InterPro" id="IPR027417">
    <property type="entry name" value="P-loop_NTPase"/>
</dbReference>
<dbReference type="GO" id="GO:0016887">
    <property type="term" value="F:ATP hydrolysis activity"/>
    <property type="evidence" value="ECO:0007669"/>
    <property type="project" value="InterPro"/>
</dbReference>
<dbReference type="AlphaFoldDB" id="A0A163KRQ3"/>
<protein>
    <submittedName>
        <fullName evidence="3">ATP binding</fullName>
    </submittedName>
</protein>
<evidence type="ECO:0000256" key="1">
    <source>
        <dbReference type="SAM" id="MobiDB-lite"/>
    </source>
</evidence>
<feature type="domain" description="AAA+ ATPase" evidence="2">
    <location>
        <begin position="924"/>
        <end position="1025"/>
    </location>
</feature>
<feature type="region of interest" description="Disordered" evidence="1">
    <location>
        <begin position="290"/>
        <end position="329"/>
    </location>
</feature>
<dbReference type="SUPFAM" id="SSF52540">
    <property type="entry name" value="P-loop containing nucleoside triphosphate hydrolases"/>
    <property type="match status" value="2"/>
</dbReference>
<evidence type="ECO:0000313" key="3">
    <source>
        <dbReference type="EMBL" id="KZM27200.1"/>
    </source>
</evidence>
<dbReference type="FunFam" id="1.10.8.60:FF:000039">
    <property type="entry name" value="peroxisome biogenesis factor 6"/>
    <property type="match status" value="1"/>
</dbReference>
<feature type="compositionally biased region" description="Low complexity" evidence="1">
    <location>
        <begin position="1167"/>
        <end position="1187"/>
    </location>
</feature>
<proteinExistence type="predicted"/>
<dbReference type="Pfam" id="PF23120">
    <property type="entry name" value="PEX6_N"/>
    <property type="match status" value="1"/>
</dbReference>
<dbReference type="InterPro" id="IPR003593">
    <property type="entry name" value="AAA+_ATPase"/>
</dbReference>
<dbReference type="Gene3D" id="1.10.8.60">
    <property type="match status" value="2"/>
</dbReference>
<dbReference type="GO" id="GO:0005829">
    <property type="term" value="C:cytosol"/>
    <property type="evidence" value="ECO:0007669"/>
    <property type="project" value="TreeGrafter"/>
</dbReference>
<dbReference type="PANTHER" id="PTHR23077:SF9">
    <property type="entry name" value="PEROXISOMAL ATPASE PEX6"/>
    <property type="match status" value="1"/>
</dbReference>
<feature type="compositionally biased region" description="Basic and acidic residues" evidence="1">
    <location>
        <begin position="1148"/>
        <end position="1160"/>
    </location>
</feature>
<accession>A0A163KRQ3</accession>
<evidence type="ECO:0000259" key="2">
    <source>
        <dbReference type="SMART" id="SM00382"/>
    </source>
</evidence>
<dbReference type="GO" id="GO:0016558">
    <property type="term" value="P:protein import into peroxisome matrix"/>
    <property type="evidence" value="ECO:0007669"/>
    <property type="project" value="TreeGrafter"/>
</dbReference>